<evidence type="ECO:0000256" key="2">
    <source>
        <dbReference type="SAM" id="Phobius"/>
    </source>
</evidence>
<keyword evidence="4" id="KW-1185">Reference proteome</keyword>
<dbReference type="Gene3D" id="2.40.320.10">
    <property type="entry name" value="Hypothetical Protein Pfu-838710-001"/>
    <property type="match status" value="1"/>
</dbReference>
<keyword evidence="2" id="KW-1133">Transmembrane helix</keyword>
<keyword evidence="2" id="KW-0472">Membrane</keyword>
<dbReference type="AlphaFoldDB" id="A0A915EJS3"/>
<feature type="transmembrane region" description="Helical" evidence="2">
    <location>
        <begin position="38"/>
        <end position="57"/>
    </location>
</feature>
<dbReference type="SUPFAM" id="SSF55154">
    <property type="entry name" value="CYTH-like phosphatases"/>
    <property type="match status" value="1"/>
</dbReference>
<dbReference type="PANTHER" id="PTHR21028">
    <property type="entry name" value="SI:CH211-156B7.4"/>
    <property type="match status" value="1"/>
</dbReference>
<keyword evidence="2" id="KW-0812">Transmembrane</keyword>
<protein>
    <submittedName>
        <fullName evidence="5">CYTH domain-containing protein</fullName>
    </submittedName>
</protein>
<accession>A0A915EJS3</accession>
<evidence type="ECO:0000256" key="1">
    <source>
        <dbReference type="SAM" id="Coils"/>
    </source>
</evidence>
<dbReference type="PROSITE" id="PS51707">
    <property type="entry name" value="CYTH"/>
    <property type="match status" value="1"/>
</dbReference>
<dbReference type="InterPro" id="IPR023577">
    <property type="entry name" value="CYTH_domain"/>
</dbReference>
<dbReference type="Pfam" id="PF01928">
    <property type="entry name" value="CYTH"/>
    <property type="match status" value="1"/>
</dbReference>
<dbReference type="Proteomes" id="UP000887574">
    <property type="component" value="Unplaced"/>
</dbReference>
<organism evidence="4 5">
    <name type="scientific">Ditylenchus dipsaci</name>
    <dbReference type="NCBI Taxonomy" id="166011"/>
    <lineage>
        <taxon>Eukaryota</taxon>
        <taxon>Metazoa</taxon>
        <taxon>Ecdysozoa</taxon>
        <taxon>Nematoda</taxon>
        <taxon>Chromadorea</taxon>
        <taxon>Rhabditida</taxon>
        <taxon>Tylenchina</taxon>
        <taxon>Tylenchomorpha</taxon>
        <taxon>Sphaerularioidea</taxon>
        <taxon>Anguinidae</taxon>
        <taxon>Anguininae</taxon>
        <taxon>Ditylenchus</taxon>
    </lineage>
</organism>
<dbReference type="PANTHER" id="PTHR21028:SF2">
    <property type="entry name" value="CYTH DOMAIN-CONTAINING PROTEIN"/>
    <property type="match status" value="1"/>
</dbReference>
<sequence length="321" mass="36184">MGRRRKSSTSYFIVPSADKVMSSEVVDVAPKRGLPRMFSLLFVTTLFLPRVVLYALLFRITALIRHFISVIHRKILDLLLVQSLGTLIHSIKLKKSDHQRQAIEPAIGQPPVAAEMSSMTATAVDATSTDSYKTVTLKARVNDLEQMEWALFKLTESIGHLRTSEDIYFDVPYGQMKLRINSPRQDHGELISYKQTNNVGPNFSQSRVTEVSHGVQRLRNTLALSLTELGTIFKKRRVFYKGNICIYLDEVENLGVFVDIDIHANDTKASAEELLKQAEKVQKALAIADTQLVPFSYFELYLKAKSCDSGFDEESTSDVSF</sequence>
<feature type="coiled-coil region" evidence="1">
    <location>
        <begin position="264"/>
        <end position="291"/>
    </location>
</feature>
<evidence type="ECO:0000313" key="5">
    <source>
        <dbReference type="WBParaSite" id="jg6109"/>
    </source>
</evidence>
<dbReference type="GO" id="GO:0016462">
    <property type="term" value="F:pyrophosphatase activity"/>
    <property type="evidence" value="ECO:0007669"/>
    <property type="project" value="UniProtKB-ARBA"/>
</dbReference>
<evidence type="ECO:0000313" key="4">
    <source>
        <dbReference type="Proteomes" id="UP000887574"/>
    </source>
</evidence>
<name>A0A915EJS3_9BILA</name>
<feature type="domain" description="CYTH" evidence="3">
    <location>
        <begin position="132"/>
        <end position="303"/>
    </location>
</feature>
<dbReference type="InterPro" id="IPR033469">
    <property type="entry name" value="CYTH-like_dom_sf"/>
</dbReference>
<dbReference type="InterPro" id="IPR008173">
    <property type="entry name" value="Adenylyl_cyclase_CyaB"/>
</dbReference>
<evidence type="ECO:0000259" key="3">
    <source>
        <dbReference type="PROSITE" id="PS51707"/>
    </source>
</evidence>
<keyword evidence="1" id="KW-0175">Coiled coil</keyword>
<dbReference type="WBParaSite" id="jg6109">
    <property type="protein sequence ID" value="jg6109"/>
    <property type="gene ID" value="jg6109"/>
</dbReference>
<proteinExistence type="predicted"/>
<reference evidence="5" key="1">
    <citation type="submission" date="2022-11" db="UniProtKB">
        <authorList>
            <consortium name="WormBaseParasite"/>
        </authorList>
    </citation>
    <scope>IDENTIFICATION</scope>
</reference>